<name>A0A4Z2HQZ9_9TELE</name>
<proteinExistence type="predicted"/>
<accession>A0A4Z2HQZ9</accession>
<dbReference type="Proteomes" id="UP000314294">
    <property type="component" value="Unassembled WGS sequence"/>
</dbReference>
<evidence type="ECO:0000313" key="2">
    <source>
        <dbReference type="Proteomes" id="UP000314294"/>
    </source>
</evidence>
<comment type="caution">
    <text evidence="1">The sequence shown here is derived from an EMBL/GenBank/DDBJ whole genome shotgun (WGS) entry which is preliminary data.</text>
</comment>
<dbReference type="AlphaFoldDB" id="A0A4Z2HQZ9"/>
<gene>
    <name evidence="1" type="ORF">EYF80_022359</name>
</gene>
<dbReference type="EMBL" id="SRLO01000204">
    <property type="protein sequence ID" value="TNN67414.1"/>
    <property type="molecule type" value="Genomic_DNA"/>
</dbReference>
<organism evidence="1 2">
    <name type="scientific">Liparis tanakae</name>
    <name type="common">Tanaka's snailfish</name>
    <dbReference type="NCBI Taxonomy" id="230148"/>
    <lineage>
        <taxon>Eukaryota</taxon>
        <taxon>Metazoa</taxon>
        <taxon>Chordata</taxon>
        <taxon>Craniata</taxon>
        <taxon>Vertebrata</taxon>
        <taxon>Euteleostomi</taxon>
        <taxon>Actinopterygii</taxon>
        <taxon>Neopterygii</taxon>
        <taxon>Teleostei</taxon>
        <taxon>Neoteleostei</taxon>
        <taxon>Acanthomorphata</taxon>
        <taxon>Eupercaria</taxon>
        <taxon>Perciformes</taxon>
        <taxon>Cottioidei</taxon>
        <taxon>Cottales</taxon>
        <taxon>Liparidae</taxon>
        <taxon>Liparis</taxon>
    </lineage>
</organism>
<protein>
    <submittedName>
        <fullName evidence="1">Uncharacterized protein</fullName>
    </submittedName>
</protein>
<keyword evidence="2" id="KW-1185">Reference proteome</keyword>
<reference evidence="1 2" key="1">
    <citation type="submission" date="2019-03" db="EMBL/GenBank/DDBJ databases">
        <title>First draft genome of Liparis tanakae, snailfish: a comprehensive survey of snailfish specific genes.</title>
        <authorList>
            <person name="Kim W."/>
            <person name="Song I."/>
            <person name="Jeong J.-H."/>
            <person name="Kim D."/>
            <person name="Kim S."/>
            <person name="Ryu S."/>
            <person name="Song J.Y."/>
            <person name="Lee S.K."/>
        </authorList>
    </citation>
    <scope>NUCLEOTIDE SEQUENCE [LARGE SCALE GENOMIC DNA]</scope>
    <source>
        <tissue evidence="1">Muscle</tissue>
    </source>
</reference>
<sequence>MYELESLGHGNGVPGVISVVSLFHLRARPVWEESREEARLLSCLATTQHHREETATAEIPAWQNCAAG</sequence>
<evidence type="ECO:0000313" key="1">
    <source>
        <dbReference type="EMBL" id="TNN67414.1"/>
    </source>
</evidence>